<keyword evidence="10" id="KW-0594">Phospholipid biosynthesis</keyword>
<dbReference type="UniPathway" id="UPA00753"/>
<evidence type="ECO:0000313" key="14">
    <source>
        <dbReference type="EMBL" id="ORY33351.1"/>
    </source>
</evidence>
<evidence type="ECO:0000256" key="5">
    <source>
        <dbReference type="ARBA" id="ARBA00022692"/>
    </source>
</evidence>
<reference evidence="14 15" key="1">
    <citation type="submission" date="2016-07" db="EMBL/GenBank/DDBJ databases">
        <title>Pervasive Adenine N6-methylation of Active Genes in Fungi.</title>
        <authorList>
            <consortium name="DOE Joint Genome Institute"/>
            <person name="Mondo S.J."/>
            <person name="Dannebaum R.O."/>
            <person name="Kuo R.C."/>
            <person name="Labutti K."/>
            <person name="Haridas S."/>
            <person name="Kuo A."/>
            <person name="Salamov A."/>
            <person name="Ahrendt S.R."/>
            <person name="Lipzen A."/>
            <person name="Sullivan W."/>
            <person name="Andreopoulos W.B."/>
            <person name="Clum A."/>
            <person name="Lindquist E."/>
            <person name="Daum C."/>
            <person name="Ramamoorthy G.K."/>
            <person name="Gryganskyi A."/>
            <person name="Culley D."/>
            <person name="Magnuson J.K."/>
            <person name="James T.Y."/>
            <person name="O'Malley M.A."/>
            <person name="Stajich J.E."/>
            <person name="Spatafora J.W."/>
            <person name="Visel A."/>
            <person name="Grigoriev I.V."/>
        </authorList>
    </citation>
    <scope>NUCLEOTIDE SEQUENCE [LARGE SCALE GENOMIC DNA]</scope>
    <source>
        <strain evidence="14 15">68-887.2</strain>
    </source>
</reference>
<keyword evidence="15" id="KW-1185">Reference proteome</keyword>
<keyword evidence="4" id="KW-0949">S-adenosyl-L-methionine</keyword>
<keyword evidence="7 13" id="KW-1133">Transmembrane helix</keyword>
<dbReference type="Proteomes" id="UP000193986">
    <property type="component" value="Unassembled WGS sequence"/>
</dbReference>
<dbReference type="OrthoDB" id="4583at2759"/>
<dbReference type="AlphaFoldDB" id="A0A1Y2BEU2"/>
<evidence type="ECO:0000256" key="11">
    <source>
        <dbReference type="ARBA" id="ARBA00023264"/>
    </source>
</evidence>
<evidence type="ECO:0000256" key="7">
    <source>
        <dbReference type="ARBA" id="ARBA00022989"/>
    </source>
</evidence>
<feature type="region of interest" description="Disordered" evidence="12">
    <location>
        <begin position="521"/>
        <end position="548"/>
    </location>
</feature>
<feature type="non-terminal residue" evidence="14">
    <location>
        <position position="1"/>
    </location>
</feature>
<dbReference type="GO" id="GO:0004608">
    <property type="term" value="F:phosphatidylethanolamine N-methyltransferase activity"/>
    <property type="evidence" value="ECO:0007669"/>
    <property type="project" value="TreeGrafter"/>
</dbReference>
<dbReference type="FunCoup" id="A0A1Y2BEU2">
    <property type="interactions" value="52"/>
</dbReference>
<evidence type="ECO:0000256" key="3">
    <source>
        <dbReference type="ARBA" id="ARBA00022603"/>
    </source>
</evidence>
<sequence>RKAKSVSMHDLTHRFFRKPVVVLWRLDLFRAPDFATVLLVLYALSTLIPALPPRLGLTGHFLHALSWRLFHSYGLGLLLKAQSESKWLVRHYLKHYHYPAEITDEGGNDKESVVKRATEEAFGNWQVVYNISLVMTYVSFTGLAWKTYHLPMDWTVSGTILRHVLGLSLVALHIWAAVSSYEVLGDFGWLYSDFFLIEQIPSQLAYTGIYRFLNNPERSMGGAAFLGLWLISNSKLVLILAIASHLSHWWFLTHVEDPHMKRLYGDRLRKDGGLTKTLKSVAGKTLATNKHAPDLQRVVQEVRGSIGKVEERVTGVVEDFFDHARPILSEMVNDTKMLLQQSRERMLITRVASNIDKYDQTRYSVTLPSSSQSSTPRFHVGQPIRVSWTAPSNHSRKDWIGIYRLGSCKSQLVTRISSVGKWMPIYEGEYDGNEPIESAETNKQDAGELVFRGNQLPWAPGQYELRYHHDGKHNVMARVAPIEIYVSKPADPDSPQEVHETLVNIVTLSLDSDPKLIPACAASVTNDDTSSRDEDSLASLEDDRDPDDFTIMDENQARRIVSLCEEAFGVELSMDVVVADANVGALARRVLGARSLKAGGGRANGG</sequence>
<dbReference type="GO" id="GO:0006656">
    <property type="term" value="P:phosphatidylcholine biosynthetic process"/>
    <property type="evidence" value="ECO:0007669"/>
    <property type="project" value="UniProtKB-UniPathway"/>
</dbReference>
<keyword evidence="3 14" id="KW-0489">Methyltransferase</keyword>
<evidence type="ECO:0000256" key="2">
    <source>
        <dbReference type="ARBA" id="ARBA00022516"/>
    </source>
</evidence>
<dbReference type="Pfam" id="PF04191">
    <property type="entry name" value="PEMT"/>
    <property type="match status" value="1"/>
</dbReference>
<keyword evidence="6" id="KW-0256">Endoplasmic reticulum</keyword>
<proteinExistence type="predicted"/>
<keyword evidence="11" id="KW-1208">Phospholipid metabolism</keyword>
<dbReference type="PANTHER" id="PTHR32138">
    <property type="entry name" value="PHOSPHATIDYLETHANOLAMINE N-METHYLTRANSFERASE"/>
    <property type="match status" value="1"/>
</dbReference>
<evidence type="ECO:0000256" key="9">
    <source>
        <dbReference type="ARBA" id="ARBA00023136"/>
    </source>
</evidence>
<dbReference type="STRING" id="71784.A0A1Y2BEU2"/>
<evidence type="ECO:0000256" key="13">
    <source>
        <dbReference type="SAM" id="Phobius"/>
    </source>
</evidence>
<protein>
    <submittedName>
        <fullName evidence="14">Phospholipid methyltransferase-domain-containing protein</fullName>
    </submittedName>
</protein>
<dbReference type="Gene3D" id="2.60.40.2840">
    <property type="match status" value="1"/>
</dbReference>
<dbReference type="InParanoid" id="A0A1Y2BEU2"/>
<evidence type="ECO:0000256" key="4">
    <source>
        <dbReference type="ARBA" id="ARBA00022691"/>
    </source>
</evidence>
<keyword evidence="5 13" id="KW-0812">Transmembrane</keyword>
<feature type="transmembrane region" description="Helical" evidence="13">
    <location>
        <begin position="225"/>
        <end position="251"/>
    </location>
</feature>
<evidence type="ECO:0000256" key="12">
    <source>
        <dbReference type="SAM" id="MobiDB-lite"/>
    </source>
</evidence>
<comment type="subcellular location">
    <subcellularLocation>
        <location evidence="1">Endomembrane system</location>
        <topology evidence="1">Multi-pass membrane protein</topology>
    </subcellularLocation>
</comment>
<keyword evidence="2" id="KW-0444">Lipid biosynthesis</keyword>
<dbReference type="InterPro" id="IPR007318">
    <property type="entry name" value="Phopholipid_MeTrfase"/>
</dbReference>
<gene>
    <name evidence="14" type="ORF">BCR39DRAFT_463700</name>
</gene>
<dbReference type="GO" id="GO:0032259">
    <property type="term" value="P:methylation"/>
    <property type="evidence" value="ECO:0007669"/>
    <property type="project" value="UniProtKB-KW"/>
</dbReference>
<keyword evidence="8" id="KW-0443">Lipid metabolism</keyword>
<name>A0A1Y2BEU2_9TREE</name>
<feature type="transmembrane region" description="Helical" evidence="13">
    <location>
        <begin position="127"/>
        <end position="148"/>
    </location>
</feature>
<keyword evidence="9 13" id="KW-0472">Membrane</keyword>
<evidence type="ECO:0000256" key="1">
    <source>
        <dbReference type="ARBA" id="ARBA00004127"/>
    </source>
</evidence>
<dbReference type="Gene3D" id="1.20.120.1630">
    <property type="match status" value="1"/>
</dbReference>
<keyword evidence="14" id="KW-0808">Transferase</keyword>
<dbReference type="EMBL" id="MCFC01000006">
    <property type="protein sequence ID" value="ORY33351.1"/>
    <property type="molecule type" value="Genomic_DNA"/>
</dbReference>
<evidence type="ECO:0000256" key="10">
    <source>
        <dbReference type="ARBA" id="ARBA00023209"/>
    </source>
</evidence>
<evidence type="ECO:0000313" key="15">
    <source>
        <dbReference type="Proteomes" id="UP000193986"/>
    </source>
</evidence>
<feature type="transmembrane region" description="Helical" evidence="13">
    <location>
        <begin position="160"/>
        <end position="178"/>
    </location>
</feature>
<dbReference type="PANTHER" id="PTHR32138:SF0">
    <property type="entry name" value="PHOSPHATIDYLETHANOLAMINE N-METHYLTRANSFERASE"/>
    <property type="match status" value="1"/>
</dbReference>
<evidence type="ECO:0000256" key="8">
    <source>
        <dbReference type="ARBA" id="ARBA00023098"/>
    </source>
</evidence>
<comment type="caution">
    <text evidence="14">The sequence shown here is derived from an EMBL/GenBank/DDBJ whole genome shotgun (WGS) entry which is preliminary data.</text>
</comment>
<dbReference type="GO" id="GO:0012505">
    <property type="term" value="C:endomembrane system"/>
    <property type="evidence" value="ECO:0007669"/>
    <property type="project" value="UniProtKB-SubCell"/>
</dbReference>
<organism evidence="14 15">
    <name type="scientific">Naematelia encephala</name>
    <dbReference type="NCBI Taxonomy" id="71784"/>
    <lineage>
        <taxon>Eukaryota</taxon>
        <taxon>Fungi</taxon>
        <taxon>Dikarya</taxon>
        <taxon>Basidiomycota</taxon>
        <taxon>Agaricomycotina</taxon>
        <taxon>Tremellomycetes</taxon>
        <taxon>Tremellales</taxon>
        <taxon>Naemateliaceae</taxon>
        <taxon>Naematelia</taxon>
    </lineage>
</organism>
<accession>A0A1Y2BEU2</accession>
<evidence type="ECO:0000256" key="6">
    <source>
        <dbReference type="ARBA" id="ARBA00022824"/>
    </source>
</evidence>